<feature type="signal peptide" evidence="1">
    <location>
        <begin position="1"/>
        <end position="27"/>
    </location>
</feature>
<accession>A0ABY7N3K9</accession>
<dbReference type="RefSeq" id="WP_270118651.1">
    <property type="nucleotide sequence ID" value="NZ_CP096916.1"/>
</dbReference>
<evidence type="ECO:0000313" key="3">
    <source>
        <dbReference type="Proteomes" id="UP001211866"/>
    </source>
</evidence>
<dbReference type="Pfam" id="PF13557">
    <property type="entry name" value="Phenol_MetA_deg"/>
    <property type="match status" value="1"/>
</dbReference>
<dbReference type="InterPro" id="IPR025737">
    <property type="entry name" value="FApF"/>
</dbReference>
<feature type="chain" id="PRO_5045976146" evidence="1">
    <location>
        <begin position="28"/>
        <end position="301"/>
    </location>
</feature>
<protein>
    <submittedName>
        <fullName evidence="2">Transporter</fullName>
    </submittedName>
</protein>
<sequence length="301" mass="31964">MSLFLGRSAATSVTALLLALSSPLAGATEGGGSVYPFGAENFLTGVLPPPGFYSLFYGQVYSANKVRGNEGQDASPPDFSLKANALVSRFVWVTPQKALGGDVLLSAIVPLVNLHVSAAGRSQTRTGLGDITLSSGIGWHFSEHFHVIGALDVFAPTGGYSKSNLANIGRNYWSYGPVVAASWLDPKGLNADVKVGYLFNQKNRSTAYTSGNELYADYSLGWSVSPEWALGVGGYATVQTTDDKQGGQTISGSRHRAFAVGPSIKYASSKGWFVTAKWQQEMAVRNGPQGHAFWIRAAFPL</sequence>
<name>A0ABY7N3K9_ALCFA</name>
<dbReference type="EMBL" id="CP096916">
    <property type="protein sequence ID" value="WBM38715.1"/>
    <property type="molecule type" value="Genomic_DNA"/>
</dbReference>
<dbReference type="Proteomes" id="UP001211866">
    <property type="component" value="Chromosome"/>
</dbReference>
<gene>
    <name evidence="2" type="ORF">M2J83_02440</name>
</gene>
<keyword evidence="1" id="KW-0732">Signal</keyword>
<keyword evidence="3" id="KW-1185">Reference proteome</keyword>
<proteinExistence type="predicted"/>
<evidence type="ECO:0000313" key="2">
    <source>
        <dbReference type="EMBL" id="WBM38715.1"/>
    </source>
</evidence>
<evidence type="ECO:0000256" key="1">
    <source>
        <dbReference type="SAM" id="SignalP"/>
    </source>
</evidence>
<organism evidence="2 3">
    <name type="scientific">Alcaligenes faecalis</name>
    <dbReference type="NCBI Taxonomy" id="511"/>
    <lineage>
        <taxon>Bacteria</taxon>
        <taxon>Pseudomonadati</taxon>
        <taxon>Pseudomonadota</taxon>
        <taxon>Betaproteobacteria</taxon>
        <taxon>Burkholderiales</taxon>
        <taxon>Alcaligenaceae</taxon>
        <taxon>Alcaligenes</taxon>
    </lineage>
</organism>
<reference evidence="2 3" key="1">
    <citation type="submission" date="2022-05" db="EMBL/GenBank/DDBJ databases">
        <title>Complete sequence of strain NY11312.</title>
        <authorList>
            <person name="Zhou D."/>
        </authorList>
    </citation>
    <scope>NUCLEOTIDE SEQUENCE [LARGE SCALE GENOMIC DNA]</scope>
    <source>
        <strain evidence="2 3">NY11312</strain>
    </source>
</reference>